<evidence type="ECO:0000256" key="5">
    <source>
        <dbReference type="ARBA" id="ARBA00023136"/>
    </source>
</evidence>
<keyword evidence="3 6" id="KW-0812">Transmembrane</keyword>
<comment type="subcellular location">
    <subcellularLocation>
        <location evidence="1">Membrane</location>
        <topology evidence="1">Multi-pass membrane protein</topology>
    </subcellularLocation>
</comment>
<evidence type="ECO:0000313" key="8">
    <source>
        <dbReference type="Proteomes" id="UP000286773"/>
    </source>
</evidence>
<feature type="transmembrane region" description="Helical" evidence="6">
    <location>
        <begin position="98"/>
        <end position="116"/>
    </location>
</feature>
<accession>A0A430AX03</accession>
<evidence type="ECO:0000256" key="6">
    <source>
        <dbReference type="SAM" id="Phobius"/>
    </source>
</evidence>
<evidence type="ECO:0000256" key="3">
    <source>
        <dbReference type="ARBA" id="ARBA00022692"/>
    </source>
</evidence>
<protein>
    <submittedName>
        <fullName evidence="7">Cobalt transporter</fullName>
    </submittedName>
</protein>
<dbReference type="CDD" id="cd16914">
    <property type="entry name" value="EcfT"/>
    <property type="match status" value="1"/>
</dbReference>
<dbReference type="OrthoDB" id="166227at2"/>
<feature type="transmembrane region" description="Helical" evidence="6">
    <location>
        <begin position="61"/>
        <end position="78"/>
    </location>
</feature>
<dbReference type="RefSeq" id="WP_126813466.1">
    <property type="nucleotide sequence ID" value="NZ_NGKC01000005.1"/>
</dbReference>
<keyword evidence="2" id="KW-1003">Cell membrane</keyword>
<feature type="transmembrane region" description="Helical" evidence="6">
    <location>
        <begin position="12"/>
        <end position="30"/>
    </location>
</feature>
<reference evidence="7 8" key="1">
    <citation type="submission" date="2017-05" db="EMBL/GenBank/DDBJ databases">
        <title>Vagococcus spp. assemblies.</title>
        <authorList>
            <person name="Gulvik C.A."/>
        </authorList>
    </citation>
    <scope>NUCLEOTIDE SEQUENCE [LARGE SCALE GENOMIC DNA]</scope>
    <source>
        <strain evidence="7 8">LMG 24798</strain>
    </source>
</reference>
<keyword evidence="4 6" id="KW-1133">Transmembrane helix</keyword>
<gene>
    <name evidence="7" type="ORF">CBF27_06260</name>
</gene>
<dbReference type="EMBL" id="NGKC01000005">
    <property type="protein sequence ID" value="RSU12573.1"/>
    <property type="molecule type" value="Genomic_DNA"/>
</dbReference>
<feature type="transmembrane region" description="Helical" evidence="6">
    <location>
        <begin position="227"/>
        <end position="245"/>
    </location>
</feature>
<sequence length="246" mass="27864">MKSTIGKLYPSTKFFCLLVIILLCMFTPGYKLQFAVLPIIIVLSFFSKTAGNFISVFMKSILIIVLFIIAIQVFIVKNDDSQHLWWIFHFSETGWQNSLLMISKIIGISSAIIYFFQVTSTKDINYALEKSGVPKKVTFVVASTIQLIPQMSGLSKAITDAQKSRGIETEGSLWIRMKSFVPMIGPLVLSSIQQTEERVLTLESRAFSSKNKRTSIYEIKKSTMDHLISWSCLLIVVGLMIWRVVK</sequence>
<keyword evidence="8" id="KW-1185">Reference proteome</keyword>
<proteinExistence type="predicted"/>
<name>A0A430AX03_9ENTE</name>
<dbReference type="InterPro" id="IPR051611">
    <property type="entry name" value="ECF_transporter_component"/>
</dbReference>
<evidence type="ECO:0000256" key="1">
    <source>
        <dbReference type="ARBA" id="ARBA00004141"/>
    </source>
</evidence>
<organism evidence="7 8">
    <name type="scientific">Vagococcus acidifermentans</name>
    <dbReference type="NCBI Taxonomy" id="564710"/>
    <lineage>
        <taxon>Bacteria</taxon>
        <taxon>Bacillati</taxon>
        <taxon>Bacillota</taxon>
        <taxon>Bacilli</taxon>
        <taxon>Lactobacillales</taxon>
        <taxon>Enterococcaceae</taxon>
        <taxon>Vagococcus</taxon>
    </lineage>
</organism>
<dbReference type="Proteomes" id="UP000286773">
    <property type="component" value="Unassembled WGS sequence"/>
</dbReference>
<dbReference type="Pfam" id="PF02361">
    <property type="entry name" value="CbiQ"/>
    <property type="match status" value="1"/>
</dbReference>
<evidence type="ECO:0000256" key="2">
    <source>
        <dbReference type="ARBA" id="ARBA00022475"/>
    </source>
</evidence>
<dbReference type="PANTHER" id="PTHR34857">
    <property type="entry name" value="SLL0384 PROTEIN"/>
    <property type="match status" value="1"/>
</dbReference>
<evidence type="ECO:0000313" key="7">
    <source>
        <dbReference type="EMBL" id="RSU12573.1"/>
    </source>
</evidence>
<evidence type="ECO:0000256" key="4">
    <source>
        <dbReference type="ARBA" id="ARBA00022989"/>
    </source>
</evidence>
<dbReference type="PANTHER" id="PTHR34857:SF2">
    <property type="entry name" value="SLL0384 PROTEIN"/>
    <property type="match status" value="1"/>
</dbReference>
<dbReference type="InterPro" id="IPR003339">
    <property type="entry name" value="ABC/ECF_trnsptr_transmembrane"/>
</dbReference>
<dbReference type="GO" id="GO:0005886">
    <property type="term" value="C:plasma membrane"/>
    <property type="evidence" value="ECO:0007669"/>
    <property type="project" value="UniProtKB-ARBA"/>
</dbReference>
<comment type="caution">
    <text evidence="7">The sequence shown here is derived from an EMBL/GenBank/DDBJ whole genome shotgun (WGS) entry which is preliminary data.</text>
</comment>
<dbReference type="AlphaFoldDB" id="A0A430AX03"/>
<keyword evidence="5 6" id="KW-0472">Membrane</keyword>